<dbReference type="EMBL" id="ML119920">
    <property type="protein sequence ID" value="RPA71535.1"/>
    <property type="molecule type" value="Genomic_DNA"/>
</dbReference>
<protein>
    <submittedName>
        <fullName evidence="2">Uncharacterized protein</fullName>
    </submittedName>
</protein>
<gene>
    <name evidence="2" type="ORF">BJ508DRAFT_335934</name>
</gene>
<reference evidence="2 3" key="1">
    <citation type="journal article" date="2018" name="Nat. Ecol. Evol.">
        <title>Pezizomycetes genomes reveal the molecular basis of ectomycorrhizal truffle lifestyle.</title>
        <authorList>
            <person name="Murat C."/>
            <person name="Payen T."/>
            <person name="Noel B."/>
            <person name="Kuo A."/>
            <person name="Morin E."/>
            <person name="Chen J."/>
            <person name="Kohler A."/>
            <person name="Krizsan K."/>
            <person name="Balestrini R."/>
            <person name="Da Silva C."/>
            <person name="Montanini B."/>
            <person name="Hainaut M."/>
            <person name="Levati E."/>
            <person name="Barry K.W."/>
            <person name="Belfiori B."/>
            <person name="Cichocki N."/>
            <person name="Clum A."/>
            <person name="Dockter R.B."/>
            <person name="Fauchery L."/>
            <person name="Guy J."/>
            <person name="Iotti M."/>
            <person name="Le Tacon F."/>
            <person name="Lindquist E.A."/>
            <person name="Lipzen A."/>
            <person name="Malagnac F."/>
            <person name="Mello A."/>
            <person name="Molinier V."/>
            <person name="Miyauchi S."/>
            <person name="Poulain J."/>
            <person name="Riccioni C."/>
            <person name="Rubini A."/>
            <person name="Sitrit Y."/>
            <person name="Splivallo R."/>
            <person name="Traeger S."/>
            <person name="Wang M."/>
            <person name="Zifcakova L."/>
            <person name="Wipf D."/>
            <person name="Zambonelli A."/>
            <person name="Paolocci F."/>
            <person name="Nowrousian M."/>
            <person name="Ottonello S."/>
            <person name="Baldrian P."/>
            <person name="Spatafora J.W."/>
            <person name="Henrissat B."/>
            <person name="Nagy L.G."/>
            <person name="Aury J.M."/>
            <person name="Wincker P."/>
            <person name="Grigoriev I.V."/>
            <person name="Bonfante P."/>
            <person name="Martin F.M."/>
        </authorList>
    </citation>
    <scope>NUCLEOTIDE SEQUENCE [LARGE SCALE GENOMIC DNA]</scope>
    <source>
        <strain evidence="2 3">RN42</strain>
    </source>
</reference>
<evidence type="ECO:0000313" key="3">
    <source>
        <dbReference type="Proteomes" id="UP000275078"/>
    </source>
</evidence>
<accession>A0A3N4HAF7</accession>
<feature type="region of interest" description="Disordered" evidence="1">
    <location>
        <begin position="1"/>
        <end position="22"/>
    </location>
</feature>
<evidence type="ECO:0000313" key="2">
    <source>
        <dbReference type="EMBL" id="RPA71535.1"/>
    </source>
</evidence>
<feature type="compositionally biased region" description="Low complexity" evidence="1">
    <location>
        <begin position="7"/>
        <end position="18"/>
    </location>
</feature>
<organism evidence="2 3">
    <name type="scientific">Ascobolus immersus RN42</name>
    <dbReference type="NCBI Taxonomy" id="1160509"/>
    <lineage>
        <taxon>Eukaryota</taxon>
        <taxon>Fungi</taxon>
        <taxon>Dikarya</taxon>
        <taxon>Ascomycota</taxon>
        <taxon>Pezizomycotina</taxon>
        <taxon>Pezizomycetes</taxon>
        <taxon>Pezizales</taxon>
        <taxon>Ascobolaceae</taxon>
        <taxon>Ascobolus</taxon>
    </lineage>
</organism>
<evidence type="ECO:0000256" key="1">
    <source>
        <dbReference type="SAM" id="MobiDB-lite"/>
    </source>
</evidence>
<name>A0A3N4HAF7_ASCIM</name>
<feature type="region of interest" description="Disordered" evidence="1">
    <location>
        <begin position="434"/>
        <end position="456"/>
    </location>
</feature>
<feature type="compositionally biased region" description="Basic and acidic residues" evidence="1">
    <location>
        <begin position="120"/>
        <end position="133"/>
    </location>
</feature>
<keyword evidence="3" id="KW-1185">Reference proteome</keyword>
<feature type="region of interest" description="Disordered" evidence="1">
    <location>
        <begin position="382"/>
        <end position="421"/>
    </location>
</feature>
<feature type="compositionally biased region" description="Polar residues" evidence="1">
    <location>
        <begin position="387"/>
        <end position="397"/>
    </location>
</feature>
<dbReference type="Proteomes" id="UP000275078">
    <property type="component" value="Unassembled WGS sequence"/>
</dbReference>
<proteinExistence type="predicted"/>
<dbReference type="AlphaFoldDB" id="A0A3N4HAF7"/>
<sequence>MGETVTAQPYSSSASPSQRIHQCPMVDGDRIAPEYLQPFRTRNANGNGDHFSLYPGDLVEWDGDEEELKNNPKIDLESLDLAEFEQYLENCFGDGQEQQEEDNELEKLDAQDPVFEEQQQIKEETGQPTEKDTGTPSPNFQNKIPFPMMQHCAQELQHQGLLPQTKPGMTDEEKLVYLARMKAMSESVYRPPLHQHSLSDSRYTNNAYDPIAIFNQISNPAIPQPFELGNSRQGQLSIHQINNQITQLHAQQIAGTSQIQQLNTQPLFDIQQSQMEQHQNMANKIRLIAERMTEDPKIQQLAATAFMEKQQQDGHRQQTQEEVHYLAQATKKRIMEVTNGQEQAQHVQVQPPIYEPNIRFQMSDQLQAFAMQLAEQRLPQHEGMGINDTSPANPVNEKNSELTAAAQPAPPPSEPGPSSTISVCSKYAEWSAATAATTATVKSPPLPMAATGPQSFDDAAIPTAIITNGTSTQR</sequence>
<feature type="region of interest" description="Disordered" evidence="1">
    <location>
        <begin position="120"/>
        <end position="140"/>
    </location>
</feature>